<dbReference type="PROSITE" id="PS51032">
    <property type="entry name" value="AP2_ERF"/>
    <property type="match status" value="1"/>
</dbReference>
<feature type="compositionally biased region" description="Low complexity" evidence="7">
    <location>
        <begin position="116"/>
        <end position="125"/>
    </location>
</feature>
<dbReference type="InterPro" id="IPR001471">
    <property type="entry name" value="AP2/ERF_dom"/>
</dbReference>
<dbReference type="GO" id="GO:0009873">
    <property type="term" value="P:ethylene-activated signaling pathway"/>
    <property type="evidence" value="ECO:0007669"/>
    <property type="project" value="InterPro"/>
</dbReference>
<evidence type="ECO:0000313" key="10">
    <source>
        <dbReference type="Proteomes" id="UP001237642"/>
    </source>
</evidence>
<keyword evidence="5" id="KW-0804">Transcription</keyword>
<evidence type="ECO:0000313" key="9">
    <source>
        <dbReference type="EMBL" id="KAK1378648.1"/>
    </source>
</evidence>
<dbReference type="InterPro" id="IPR044808">
    <property type="entry name" value="ERF_plant"/>
</dbReference>
<evidence type="ECO:0000256" key="6">
    <source>
        <dbReference type="ARBA" id="ARBA00023242"/>
    </source>
</evidence>
<feature type="domain" description="AP2/ERF" evidence="8">
    <location>
        <begin position="37"/>
        <end position="95"/>
    </location>
</feature>
<dbReference type="FunFam" id="3.30.730.10:FF:000001">
    <property type="entry name" value="Ethylene-responsive transcription factor 2"/>
    <property type="match status" value="1"/>
</dbReference>
<feature type="region of interest" description="Disordered" evidence="7">
    <location>
        <begin position="116"/>
        <end position="137"/>
    </location>
</feature>
<dbReference type="GO" id="GO:0005634">
    <property type="term" value="C:nucleus"/>
    <property type="evidence" value="ECO:0007669"/>
    <property type="project" value="UniProtKB-SubCell"/>
</dbReference>
<gene>
    <name evidence="9" type="ORF">POM88_025392</name>
</gene>
<evidence type="ECO:0000256" key="3">
    <source>
        <dbReference type="ARBA" id="ARBA00023015"/>
    </source>
</evidence>
<name>A0AAD8MNS6_9APIA</name>
<dbReference type="InterPro" id="IPR036955">
    <property type="entry name" value="AP2/ERF_dom_sf"/>
</dbReference>
<dbReference type="PRINTS" id="PR00367">
    <property type="entry name" value="ETHRSPELEMNT"/>
</dbReference>
<dbReference type="Pfam" id="PF00847">
    <property type="entry name" value="AP2"/>
    <property type="match status" value="1"/>
</dbReference>
<dbReference type="PANTHER" id="PTHR31190">
    <property type="entry name" value="DNA-BINDING DOMAIN"/>
    <property type="match status" value="1"/>
</dbReference>
<dbReference type="GO" id="GO:0006952">
    <property type="term" value="P:defense response"/>
    <property type="evidence" value="ECO:0007669"/>
    <property type="project" value="UniProtKB-KW"/>
</dbReference>
<dbReference type="GO" id="GO:0003677">
    <property type="term" value="F:DNA binding"/>
    <property type="evidence" value="ECO:0007669"/>
    <property type="project" value="UniProtKB-KW"/>
</dbReference>
<proteinExistence type="predicted"/>
<accession>A0AAD8MNS6</accession>
<dbReference type="PANTHER" id="PTHR31190:SF173">
    <property type="entry name" value="PATHOGENESIS-RELATED GENES TRANSCRIPTIONAL ACTIVATOR PTI5"/>
    <property type="match status" value="1"/>
</dbReference>
<keyword evidence="3" id="KW-0805">Transcription regulation</keyword>
<evidence type="ECO:0000256" key="4">
    <source>
        <dbReference type="ARBA" id="ARBA00023125"/>
    </source>
</evidence>
<dbReference type="SMART" id="SM00380">
    <property type="entry name" value="AP2"/>
    <property type="match status" value="1"/>
</dbReference>
<reference evidence="9" key="1">
    <citation type="submission" date="2023-02" db="EMBL/GenBank/DDBJ databases">
        <title>Genome of toxic invasive species Heracleum sosnowskyi carries increased number of genes despite the absence of recent whole-genome duplications.</title>
        <authorList>
            <person name="Schelkunov M."/>
            <person name="Shtratnikova V."/>
            <person name="Makarenko M."/>
            <person name="Klepikova A."/>
            <person name="Omelchenko D."/>
            <person name="Novikova G."/>
            <person name="Obukhova E."/>
            <person name="Bogdanov V."/>
            <person name="Penin A."/>
            <person name="Logacheva M."/>
        </authorList>
    </citation>
    <scope>NUCLEOTIDE SEQUENCE</scope>
    <source>
        <strain evidence="9">Hsosn_3</strain>
        <tissue evidence="9">Leaf</tissue>
    </source>
</reference>
<evidence type="ECO:0000259" key="8">
    <source>
        <dbReference type="PROSITE" id="PS51032"/>
    </source>
</evidence>
<evidence type="ECO:0000256" key="5">
    <source>
        <dbReference type="ARBA" id="ARBA00023163"/>
    </source>
</evidence>
<evidence type="ECO:0000256" key="2">
    <source>
        <dbReference type="ARBA" id="ARBA00022821"/>
    </source>
</evidence>
<keyword evidence="2" id="KW-0611">Plant defense</keyword>
<keyword evidence="4" id="KW-0238">DNA-binding</keyword>
<evidence type="ECO:0000256" key="1">
    <source>
        <dbReference type="ARBA" id="ARBA00004123"/>
    </source>
</evidence>
<organism evidence="9 10">
    <name type="scientific">Heracleum sosnowskyi</name>
    <dbReference type="NCBI Taxonomy" id="360622"/>
    <lineage>
        <taxon>Eukaryota</taxon>
        <taxon>Viridiplantae</taxon>
        <taxon>Streptophyta</taxon>
        <taxon>Embryophyta</taxon>
        <taxon>Tracheophyta</taxon>
        <taxon>Spermatophyta</taxon>
        <taxon>Magnoliopsida</taxon>
        <taxon>eudicotyledons</taxon>
        <taxon>Gunneridae</taxon>
        <taxon>Pentapetalae</taxon>
        <taxon>asterids</taxon>
        <taxon>campanulids</taxon>
        <taxon>Apiales</taxon>
        <taxon>Apiaceae</taxon>
        <taxon>Apioideae</taxon>
        <taxon>apioid superclade</taxon>
        <taxon>Tordylieae</taxon>
        <taxon>Tordyliinae</taxon>
        <taxon>Heracleum</taxon>
    </lineage>
</organism>
<dbReference type="Gene3D" id="3.30.730.10">
    <property type="entry name" value="AP2/ERF domain"/>
    <property type="match status" value="1"/>
</dbReference>
<sequence length="151" mass="17056">MVLQSVHDESQAIAHTLHHQNPGSATDPTRTICKKRHYRGVRRRPWGKFAAEIRDSARHGARTWLGTYETDEEAALAYDRAAFKMRGAKAILNFPGQAGSYIEKTEPNFCFKLLDNSQESSSNSSPRVPVGKSTYEETKDIELNDHQLLKL</sequence>
<reference evidence="9" key="2">
    <citation type="submission" date="2023-05" db="EMBL/GenBank/DDBJ databases">
        <authorList>
            <person name="Schelkunov M.I."/>
        </authorList>
    </citation>
    <scope>NUCLEOTIDE SEQUENCE</scope>
    <source>
        <strain evidence="9">Hsosn_3</strain>
        <tissue evidence="9">Leaf</tissue>
    </source>
</reference>
<comment type="caution">
    <text evidence="9">The sequence shown here is derived from an EMBL/GenBank/DDBJ whole genome shotgun (WGS) entry which is preliminary data.</text>
</comment>
<dbReference type="GO" id="GO:0003700">
    <property type="term" value="F:DNA-binding transcription factor activity"/>
    <property type="evidence" value="ECO:0007669"/>
    <property type="project" value="InterPro"/>
</dbReference>
<protein>
    <submittedName>
        <fullName evidence="9">Pathogenesis-related genes transcriptional activator PTI5-like</fullName>
    </submittedName>
</protein>
<dbReference type="AlphaFoldDB" id="A0AAD8MNS6"/>
<dbReference type="CDD" id="cd00018">
    <property type="entry name" value="AP2"/>
    <property type="match status" value="1"/>
</dbReference>
<keyword evidence="6" id="KW-0539">Nucleus</keyword>
<dbReference type="Proteomes" id="UP001237642">
    <property type="component" value="Unassembled WGS sequence"/>
</dbReference>
<comment type="subcellular location">
    <subcellularLocation>
        <location evidence="1">Nucleus</location>
    </subcellularLocation>
</comment>
<keyword evidence="10" id="KW-1185">Reference proteome</keyword>
<dbReference type="EMBL" id="JAUIZM010000006">
    <property type="protein sequence ID" value="KAK1378648.1"/>
    <property type="molecule type" value="Genomic_DNA"/>
</dbReference>
<dbReference type="SUPFAM" id="SSF54171">
    <property type="entry name" value="DNA-binding domain"/>
    <property type="match status" value="1"/>
</dbReference>
<dbReference type="InterPro" id="IPR016177">
    <property type="entry name" value="DNA-bd_dom_sf"/>
</dbReference>
<evidence type="ECO:0000256" key="7">
    <source>
        <dbReference type="SAM" id="MobiDB-lite"/>
    </source>
</evidence>